<keyword evidence="4 9" id="KW-1003">Cell membrane</keyword>
<evidence type="ECO:0000256" key="3">
    <source>
        <dbReference type="ARBA" id="ARBA00022448"/>
    </source>
</evidence>
<evidence type="ECO:0000259" key="11">
    <source>
        <dbReference type="Pfam" id="PF26002"/>
    </source>
</evidence>
<evidence type="ECO:0000256" key="1">
    <source>
        <dbReference type="ARBA" id="ARBA00004377"/>
    </source>
</evidence>
<dbReference type="EMBL" id="JASSOM010000005">
    <property type="protein sequence ID" value="MDK9362200.1"/>
    <property type="molecule type" value="Genomic_DNA"/>
</dbReference>
<evidence type="ECO:0000256" key="7">
    <source>
        <dbReference type="ARBA" id="ARBA00022989"/>
    </source>
</evidence>
<dbReference type="InterPro" id="IPR050739">
    <property type="entry name" value="MFP"/>
</dbReference>
<organism evidence="12 13">
    <name type="scientific">Lelliottia wanjuensis</name>
    <dbReference type="NCBI Taxonomy" id="3050585"/>
    <lineage>
        <taxon>Bacteria</taxon>
        <taxon>Pseudomonadati</taxon>
        <taxon>Pseudomonadota</taxon>
        <taxon>Gammaproteobacteria</taxon>
        <taxon>Enterobacterales</taxon>
        <taxon>Enterobacteriaceae</taxon>
        <taxon>Lelliottia</taxon>
    </lineage>
</organism>
<feature type="domain" description="AprE-like beta-barrel" evidence="11">
    <location>
        <begin position="277"/>
        <end position="369"/>
    </location>
</feature>
<keyword evidence="7 9" id="KW-1133">Transmembrane helix</keyword>
<evidence type="ECO:0000313" key="13">
    <source>
        <dbReference type="Proteomes" id="UP001223214"/>
    </source>
</evidence>
<gene>
    <name evidence="12" type="ORF">QQF32_03145</name>
</gene>
<dbReference type="Pfam" id="PF26002">
    <property type="entry name" value="Beta-barrel_AprE"/>
    <property type="match status" value="1"/>
</dbReference>
<proteinExistence type="inferred from homology"/>
<protein>
    <recommendedName>
        <fullName evidence="9">Membrane fusion protein (MFP) family protein</fullName>
    </recommendedName>
</protein>
<sequence length="391" mass="43705">MNDFSRVNSRLKEPRLPRSTWVAWSLFSLLAVFVGWASLFQLDEVTTGSGKVIPSSHEQVIQSLEGGIIHSLLVREGDIVERGQQLAQLDRTKTESGVLESESRLNAALATAARLNAEVNNTELVFPSELDDDVELVRQETALYQSRRESLDKGVAGLRQGADLVQRELSLTRPLVTQGAASKVEVLRLERQKNEFESKITEMQNQYYVRAREELAKANAEIEAQRSVMKGREDSLTRLAFTAPVRGIVKDIDVTTVGGVIPPNGKLMTLVPLDDQMVIEAKISPRDVAFIHPGQKALVKVTAYDYSIYGGLDGEVTMISPDTIQDEVKRDVYYYRVYIRTDSNHLTNKQGKEFPVFPGMIATVDIKTGSKSVLDYLLKPLNKAREALRER</sequence>
<keyword evidence="13" id="KW-1185">Reference proteome</keyword>
<evidence type="ECO:0000256" key="5">
    <source>
        <dbReference type="ARBA" id="ARBA00022519"/>
    </source>
</evidence>
<feature type="transmembrane region" description="Helical" evidence="9">
    <location>
        <begin position="21"/>
        <end position="39"/>
    </location>
</feature>
<dbReference type="InterPro" id="IPR058982">
    <property type="entry name" value="Beta-barrel_AprE"/>
</dbReference>
<evidence type="ECO:0000256" key="2">
    <source>
        <dbReference type="ARBA" id="ARBA00009477"/>
    </source>
</evidence>
<dbReference type="PANTHER" id="PTHR30386">
    <property type="entry name" value="MEMBRANE FUSION SUBUNIT OF EMRAB-TOLC MULTIDRUG EFFLUX PUMP"/>
    <property type="match status" value="1"/>
</dbReference>
<dbReference type="GO" id="GO:0009306">
    <property type="term" value="P:protein secretion"/>
    <property type="evidence" value="ECO:0007669"/>
    <property type="project" value="InterPro"/>
</dbReference>
<dbReference type="SUPFAM" id="SSF111369">
    <property type="entry name" value="HlyD-like secretion proteins"/>
    <property type="match status" value="1"/>
</dbReference>
<dbReference type="RefSeq" id="WP_285150211.1">
    <property type="nucleotide sequence ID" value="NZ_JASSOM010000005.1"/>
</dbReference>
<comment type="subcellular location">
    <subcellularLocation>
        <location evidence="1 9">Cell inner membrane</location>
        <topology evidence="1 9">Single-pass membrane protein</topology>
    </subcellularLocation>
</comment>
<dbReference type="PRINTS" id="PR01490">
    <property type="entry name" value="RTXTOXIND"/>
</dbReference>
<evidence type="ECO:0000313" key="12">
    <source>
        <dbReference type="EMBL" id="MDK9362200.1"/>
    </source>
</evidence>
<dbReference type="Gene3D" id="2.40.50.100">
    <property type="match status" value="1"/>
</dbReference>
<reference evidence="12 13" key="1">
    <citation type="submission" date="2023-06" db="EMBL/GenBank/DDBJ databases">
        <title>Identification and characterization of antibiotic-resistant Gram-negative bacteria.</title>
        <authorList>
            <person name="Cho G.-S."/>
            <person name="Lee J."/>
            <person name="Tai E."/>
            <person name="Jeong S."/>
            <person name="Kim I."/>
            <person name="Kim B.-E."/>
            <person name="Jeong M.-I."/>
            <person name="Oh K.-K."/>
            <person name="Franz C.M.A.P."/>
        </authorList>
    </citation>
    <scope>NUCLEOTIDE SEQUENCE [LARGE SCALE GENOMIC DNA]</scope>
    <source>
        <strain evidence="12 13">V106_12</strain>
    </source>
</reference>
<comment type="similarity">
    <text evidence="2 9">Belongs to the membrane fusion protein (MFP) (TC 8.A.1) family.</text>
</comment>
<name>A0AAP4D1Z1_9ENTR</name>
<keyword evidence="8 9" id="KW-0472">Membrane</keyword>
<dbReference type="Gene3D" id="2.40.30.170">
    <property type="match status" value="1"/>
</dbReference>
<evidence type="ECO:0000256" key="9">
    <source>
        <dbReference type="RuleBase" id="RU365093"/>
    </source>
</evidence>
<evidence type="ECO:0000256" key="8">
    <source>
        <dbReference type="ARBA" id="ARBA00023136"/>
    </source>
</evidence>
<keyword evidence="10" id="KW-0175">Coiled coil</keyword>
<evidence type="ECO:0000256" key="6">
    <source>
        <dbReference type="ARBA" id="ARBA00022692"/>
    </source>
</evidence>
<dbReference type="InterPro" id="IPR006144">
    <property type="entry name" value="Secretion_HlyD_CS"/>
</dbReference>
<dbReference type="GO" id="GO:0005886">
    <property type="term" value="C:plasma membrane"/>
    <property type="evidence" value="ECO:0007669"/>
    <property type="project" value="UniProtKB-SubCell"/>
</dbReference>
<dbReference type="AlphaFoldDB" id="A0AAP4D1Z1"/>
<dbReference type="InterPro" id="IPR010129">
    <property type="entry name" value="T1SS_HlyD"/>
</dbReference>
<keyword evidence="6 9" id="KW-0812">Transmembrane</keyword>
<dbReference type="NCBIfam" id="TIGR01843">
    <property type="entry name" value="type_I_hlyD"/>
    <property type="match status" value="1"/>
</dbReference>
<dbReference type="Proteomes" id="UP001223214">
    <property type="component" value="Unassembled WGS sequence"/>
</dbReference>
<dbReference type="PROSITE" id="PS00543">
    <property type="entry name" value="HLYD_FAMILY"/>
    <property type="match status" value="1"/>
</dbReference>
<feature type="coiled-coil region" evidence="10">
    <location>
        <begin position="186"/>
        <end position="228"/>
    </location>
</feature>
<dbReference type="PANTHER" id="PTHR30386:SF26">
    <property type="entry name" value="TRANSPORT PROTEIN COMB"/>
    <property type="match status" value="1"/>
</dbReference>
<evidence type="ECO:0000256" key="10">
    <source>
        <dbReference type="SAM" id="Coils"/>
    </source>
</evidence>
<keyword evidence="5 9" id="KW-0997">Cell inner membrane</keyword>
<keyword evidence="3 9" id="KW-0813">Transport</keyword>
<accession>A0AAP4D1Z1</accession>
<evidence type="ECO:0000256" key="4">
    <source>
        <dbReference type="ARBA" id="ARBA00022475"/>
    </source>
</evidence>
<comment type="caution">
    <text evidence="12">The sequence shown here is derived from an EMBL/GenBank/DDBJ whole genome shotgun (WGS) entry which is preliminary data.</text>
</comment>